<dbReference type="PANTHER" id="PTHR46558">
    <property type="entry name" value="TRACRIPTIONAL REGULATORY PROTEIN-RELATED-RELATED"/>
    <property type="match status" value="1"/>
</dbReference>
<name>A0A8S5PWN3_9CAUD</name>
<dbReference type="GO" id="GO:0003677">
    <property type="term" value="F:DNA binding"/>
    <property type="evidence" value="ECO:0007669"/>
    <property type="project" value="UniProtKB-KW"/>
</dbReference>
<dbReference type="SUPFAM" id="SSF47413">
    <property type="entry name" value="lambda repressor-like DNA-binding domains"/>
    <property type="match status" value="1"/>
</dbReference>
<dbReference type="InterPro" id="IPR001387">
    <property type="entry name" value="Cro/C1-type_HTH"/>
</dbReference>
<dbReference type="CDD" id="cd00093">
    <property type="entry name" value="HTH_XRE"/>
    <property type="match status" value="1"/>
</dbReference>
<dbReference type="InterPro" id="IPR010982">
    <property type="entry name" value="Lambda_DNA-bd_dom_sf"/>
</dbReference>
<dbReference type="SMART" id="SM00530">
    <property type="entry name" value="HTH_XRE"/>
    <property type="match status" value="1"/>
</dbReference>
<organism evidence="3">
    <name type="scientific">Siphoviridae sp. ctPsO101</name>
    <dbReference type="NCBI Taxonomy" id="2825487"/>
    <lineage>
        <taxon>Viruses</taxon>
        <taxon>Duplodnaviria</taxon>
        <taxon>Heunggongvirae</taxon>
        <taxon>Uroviricota</taxon>
        <taxon>Caudoviricetes</taxon>
    </lineage>
</organism>
<dbReference type="PROSITE" id="PS50943">
    <property type="entry name" value="HTH_CROC1"/>
    <property type="match status" value="1"/>
</dbReference>
<sequence length="120" mass="13390">MNERIKAVRKALGVTQQEFADSIKVKRNTVATYEMGRSVPSDSAIALICEKYGVNEEWLRTGSGEMFLTEAKDIQISNLLGDVLKLDQTDFKRRLVSALAKLDKDGWAKLEELIDSIAGK</sequence>
<dbReference type="EMBL" id="BK015523">
    <property type="protein sequence ID" value="DAE10931.1"/>
    <property type="molecule type" value="Genomic_DNA"/>
</dbReference>
<dbReference type="Pfam" id="PF01381">
    <property type="entry name" value="HTH_3"/>
    <property type="match status" value="1"/>
</dbReference>
<evidence type="ECO:0000313" key="3">
    <source>
        <dbReference type="EMBL" id="DAE10931.1"/>
    </source>
</evidence>
<protein>
    <submittedName>
        <fullName evidence="3">Helix-turn-helix domain protein</fullName>
    </submittedName>
</protein>
<evidence type="ECO:0000259" key="2">
    <source>
        <dbReference type="PROSITE" id="PS50943"/>
    </source>
</evidence>
<dbReference type="PANTHER" id="PTHR46558:SF4">
    <property type="entry name" value="DNA-BIDING PHAGE PROTEIN"/>
    <property type="match status" value="1"/>
</dbReference>
<proteinExistence type="predicted"/>
<accession>A0A8S5PWN3</accession>
<dbReference type="Gene3D" id="1.10.260.40">
    <property type="entry name" value="lambda repressor-like DNA-binding domains"/>
    <property type="match status" value="1"/>
</dbReference>
<evidence type="ECO:0000256" key="1">
    <source>
        <dbReference type="ARBA" id="ARBA00023125"/>
    </source>
</evidence>
<keyword evidence="1" id="KW-0238">DNA-binding</keyword>
<reference evidence="3" key="1">
    <citation type="journal article" date="2021" name="Proc. Natl. Acad. Sci. U.S.A.">
        <title>A Catalog of Tens of Thousands of Viruses from Human Metagenomes Reveals Hidden Associations with Chronic Diseases.</title>
        <authorList>
            <person name="Tisza M.J."/>
            <person name="Buck C.B."/>
        </authorList>
    </citation>
    <scope>NUCLEOTIDE SEQUENCE</scope>
    <source>
        <strain evidence="3">CtPsO101</strain>
    </source>
</reference>
<feature type="domain" description="HTH cro/C1-type" evidence="2">
    <location>
        <begin position="5"/>
        <end position="59"/>
    </location>
</feature>